<proteinExistence type="predicted"/>
<organism evidence="1 2">
    <name type="scientific">Beauveria asiatica</name>
    <dbReference type="NCBI Taxonomy" id="1069075"/>
    <lineage>
        <taxon>Eukaryota</taxon>
        <taxon>Fungi</taxon>
        <taxon>Dikarya</taxon>
        <taxon>Ascomycota</taxon>
        <taxon>Pezizomycotina</taxon>
        <taxon>Sordariomycetes</taxon>
        <taxon>Hypocreomycetidae</taxon>
        <taxon>Hypocreales</taxon>
        <taxon>Cordycipitaceae</taxon>
        <taxon>Beauveria</taxon>
    </lineage>
</organism>
<protein>
    <submittedName>
        <fullName evidence="1">Uncharacterized protein</fullName>
    </submittedName>
</protein>
<name>A0AAW0S3B9_9HYPO</name>
<sequence>MVSKWKILQETQAAWEEAQSFDEIRAMNQTFMEQSRQQIFCATPYNLVPLTTEQCQHVETLIRLQSYGIIPLSGVNPTGIHWELIDGEYVHTRVLSDFLFLIRHGVKTERFLDKIKSDERLNKQVRDCFSDTDIGILTDSPTSIQRRALSMEQLYKQPFTCIEGACGTVKLEDCGLEEVSAVTSAGVYICRVLLKIDSDYFMTQSDSSVARTMRKLHLLQTIEDYAQQTLSEEENEYIRPPYTSRRSRILILDELDWNISEAPDTATHYGEEVDLSTRIFAGPVTLSLPNRYWDILQEDESEFTAIEYFEIRVDGGSLRDILLAIQQENERMDAAAGEKHIHGDKLYFEGLQRHDEHTWWVNTA</sequence>
<evidence type="ECO:0000313" key="1">
    <source>
        <dbReference type="EMBL" id="KAK8148636.1"/>
    </source>
</evidence>
<dbReference type="Proteomes" id="UP001397290">
    <property type="component" value="Unassembled WGS sequence"/>
</dbReference>
<comment type="caution">
    <text evidence="1">The sequence shown here is derived from an EMBL/GenBank/DDBJ whole genome shotgun (WGS) entry which is preliminary data.</text>
</comment>
<dbReference type="EMBL" id="JAAHCF010000079">
    <property type="protein sequence ID" value="KAK8148636.1"/>
    <property type="molecule type" value="Genomic_DNA"/>
</dbReference>
<accession>A0AAW0S3B9</accession>
<gene>
    <name evidence="1" type="ORF">G3M48_009556</name>
</gene>
<dbReference type="AlphaFoldDB" id="A0AAW0S3B9"/>
<evidence type="ECO:0000313" key="2">
    <source>
        <dbReference type="Proteomes" id="UP001397290"/>
    </source>
</evidence>
<keyword evidence="2" id="KW-1185">Reference proteome</keyword>
<reference evidence="1 2" key="1">
    <citation type="submission" date="2020-02" db="EMBL/GenBank/DDBJ databases">
        <title>Comparative genomics of the hypocrealean fungal genus Beauvera.</title>
        <authorList>
            <person name="Showalter D.N."/>
            <person name="Bushley K.E."/>
            <person name="Rehner S.A."/>
        </authorList>
    </citation>
    <scope>NUCLEOTIDE SEQUENCE [LARGE SCALE GENOMIC DNA]</scope>
    <source>
        <strain evidence="1 2">ARSEF4384</strain>
    </source>
</reference>